<dbReference type="PANTHER" id="PTHR10948">
    <property type="entry name" value="TRANSPOSASE"/>
    <property type="match status" value="1"/>
</dbReference>
<dbReference type="Gene3D" id="1.10.10.60">
    <property type="entry name" value="Homeodomain-like"/>
    <property type="match status" value="1"/>
</dbReference>
<dbReference type="EMBL" id="CP050125">
    <property type="protein sequence ID" value="QIP43823.1"/>
    <property type="molecule type" value="Genomic_DNA"/>
</dbReference>
<geneLocation type="plasmid" evidence="2 3">
    <name>plas1</name>
</geneLocation>
<proteinExistence type="predicted"/>
<keyword evidence="2" id="KW-0614">Plasmid</keyword>
<dbReference type="Proteomes" id="UP000502345">
    <property type="component" value="Plasmid plas1"/>
</dbReference>
<evidence type="ECO:0000313" key="2">
    <source>
        <dbReference type="EMBL" id="QIP43823.1"/>
    </source>
</evidence>
<reference evidence="2 3" key="1">
    <citation type="submission" date="2020-03" db="EMBL/GenBank/DDBJ databases">
        <title>Screen low temperature-resistant strains for efficient degradation of petroleum hydrocarbons under the low temperature.</title>
        <authorList>
            <person name="Wang Y."/>
            <person name="Chen J."/>
        </authorList>
    </citation>
    <scope>NUCLEOTIDE SEQUENCE [LARGE SCALE GENOMIC DNA]</scope>
    <source>
        <strain evidence="2 3">KB1</strain>
        <plasmid evidence="2 3">plas1</plasmid>
    </source>
</reference>
<protein>
    <submittedName>
        <fullName evidence="2">Helix-turn-helix domain containing protein</fullName>
    </submittedName>
</protein>
<dbReference type="GO" id="GO:0005829">
    <property type="term" value="C:cytosol"/>
    <property type="evidence" value="ECO:0007669"/>
    <property type="project" value="TreeGrafter"/>
</dbReference>
<evidence type="ECO:0000313" key="3">
    <source>
        <dbReference type="Proteomes" id="UP000502345"/>
    </source>
</evidence>
<evidence type="ECO:0000259" key="1">
    <source>
        <dbReference type="Pfam" id="PF13936"/>
    </source>
</evidence>
<sequence length="124" mass="13774">MARAGRYLSLEEREGIAILRATGHGARAIASVIGRSPSTISRELRRNAATRGGTLDYRASVAHWKAELFARRPKSAKLAENERLREYVEDRLSGKITLPGGAAVAGPFERQWKGLNKPHRQDLR</sequence>
<dbReference type="GO" id="GO:0032196">
    <property type="term" value="P:transposition"/>
    <property type="evidence" value="ECO:0007669"/>
    <property type="project" value="TreeGrafter"/>
</dbReference>
<accession>A0A6G9D3G3</accession>
<dbReference type="Pfam" id="PF13936">
    <property type="entry name" value="HTH_38"/>
    <property type="match status" value="1"/>
</dbReference>
<dbReference type="AlphaFoldDB" id="A0A6G9D3G3"/>
<name>A0A6G9D3G3_RHOER</name>
<dbReference type="InterPro" id="IPR025246">
    <property type="entry name" value="IS30-like_HTH"/>
</dbReference>
<organism evidence="2 3">
    <name type="scientific">Rhodococcus erythropolis</name>
    <name type="common">Arthrobacter picolinophilus</name>
    <dbReference type="NCBI Taxonomy" id="1833"/>
    <lineage>
        <taxon>Bacteria</taxon>
        <taxon>Bacillati</taxon>
        <taxon>Actinomycetota</taxon>
        <taxon>Actinomycetes</taxon>
        <taxon>Mycobacteriales</taxon>
        <taxon>Nocardiaceae</taxon>
        <taxon>Rhodococcus</taxon>
        <taxon>Rhodococcus erythropolis group</taxon>
    </lineage>
</organism>
<gene>
    <name evidence="2" type="ORF">G9444_6580</name>
</gene>
<feature type="domain" description="Transposase IS30-like HTH" evidence="1">
    <location>
        <begin position="5"/>
        <end position="47"/>
    </location>
</feature>
<dbReference type="PANTHER" id="PTHR10948:SF23">
    <property type="entry name" value="TRANSPOSASE INSI FOR INSERTION SEQUENCE ELEMENT IS30A-RELATED"/>
    <property type="match status" value="1"/>
</dbReference>
<dbReference type="InterPro" id="IPR051917">
    <property type="entry name" value="Transposase-Integrase"/>
</dbReference>
<dbReference type="GO" id="GO:0004803">
    <property type="term" value="F:transposase activity"/>
    <property type="evidence" value="ECO:0007669"/>
    <property type="project" value="TreeGrafter"/>
</dbReference>